<reference evidence="2" key="1">
    <citation type="submission" date="2021-02" db="EMBL/GenBank/DDBJ databases">
        <authorList>
            <person name="Dougan E. K."/>
            <person name="Rhodes N."/>
            <person name="Thang M."/>
            <person name="Chan C."/>
        </authorList>
    </citation>
    <scope>NUCLEOTIDE SEQUENCE</scope>
</reference>
<proteinExistence type="predicted"/>
<keyword evidence="1" id="KW-0472">Membrane</keyword>
<evidence type="ECO:0000256" key="1">
    <source>
        <dbReference type="SAM" id="Phobius"/>
    </source>
</evidence>
<sequence>NKSSAAMVFSGSSTLISIASDESASDGSGARLSAAKSVLWETRPCRNLGVLGLLWLEVLALIFAVTLPAYFTNSGLVISTVVLTSYAFTADRASFRVQLRAPLSFFFPSRHSLYGLHPSPLRVRGFYLLSLIRAFVLVTIIYWSATATSSSLPIGETIGSYFHALFSNEKVSAYEVLACPTEWAKDTPCGNERDGLPAWAPCHTISNRVYIDCQNKAGWRQASACDFHVSFCGLIQSPPLEVPDLGWEFHIPFVMLFAMLIPPIGLLGLPVLLCCGSSVGKDLDLKQKILSRAKQVNERLVAQAEGQEIATPDPMILTEAGFYYADLFLDLSVIYQYFVSHNTSFGVVQVLIFAASFVHSFRTGGPFQMWREAKLSYERGVPTDLFVDIMQSERQFEALPSLLLQWYAYPFLINSQWGMLKGALSLLSSLRSVVMAVHIEQHLCIDEEDEEGSFDSDSEVSKDCEED</sequence>
<feature type="transmembrane region" description="Helical" evidence="1">
    <location>
        <begin position="249"/>
        <end position="273"/>
    </location>
</feature>
<organism evidence="2 3">
    <name type="scientific">Polarella glacialis</name>
    <name type="common">Dinoflagellate</name>
    <dbReference type="NCBI Taxonomy" id="89957"/>
    <lineage>
        <taxon>Eukaryota</taxon>
        <taxon>Sar</taxon>
        <taxon>Alveolata</taxon>
        <taxon>Dinophyceae</taxon>
        <taxon>Suessiales</taxon>
        <taxon>Suessiaceae</taxon>
        <taxon>Polarella</taxon>
    </lineage>
</organism>
<name>A0A813ICI3_POLGL</name>
<accession>A0A813ICI3</accession>
<comment type="caution">
    <text evidence="2">The sequence shown here is derived from an EMBL/GenBank/DDBJ whole genome shotgun (WGS) entry which is preliminary data.</text>
</comment>
<evidence type="ECO:0000313" key="2">
    <source>
        <dbReference type="EMBL" id="CAE8648367.1"/>
    </source>
</evidence>
<evidence type="ECO:0000313" key="3">
    <source>
        <dbReference type="Proteomes" id="UP000626109"/>
    </source>
</evidence>
<feature type="transmembrane region" description="Helical" evidence="1">
    <location>
        <begin position="126"/>
        <end position="145"/>
    </location>
</feature>
<keyword evidence="1" id="KW-1133">Transmembrane helix</keyword>
<feature type="transmembrane region" description="Helical" evidence="1">
    <location>
        <begin position="76"/>
        <end position="95"/>
    </location>
</feature>
<dbReference type="Proteomes" id="UP000626109">
    <property type="component" value="Unassembled WGS sequence"/>
</dbReference>
<gene>
    <name evidence="2" type="ORF">PGLA2088_LOCUS6511</name>
</gene>
<dbReference type="AlphaFoldDB" id="A0A813ICI3"/>
<feature type="transmembrane region" description="Helical" evidence="1">
    <location>
        <begin position="344"/>
        <end position="361"/>
    </location>
</feature>
<protein>
    <submittedName>
        <fullName evidence="2">Uncharacterized protein</fullName>
    </submittedName>
</protein>
<feature type="transmembrane region" description="Helical" evidence="1">
    <location>
        <begin position="48"/>
        <end position="70"/>
    </location>
</feature>
<keyword evidence="1" id="KW-0812">Transmembrane</keyword>
<dbReference type="EMBL" id="CAJNNW010006516">
    <property type="protein sequence ID" value="CAE8648367.1"/>
    <property type="molecule type" value="Genomic_DNA"/>
</dbReference>
<feature type="non-terminal residue" evidence="2">
    <location>
        <position position="1"/>
    </location>
</feature>